<evidence type="ECO:0000256" key="4">
    <source>
        <dbReference type="ARBA" id="ARBA00022692"/>
    </source>
</evidence>
<evidence type="ECO:0000256" key="8">
    <source>
        <dbReference type="SAM" id="Phobius"/>
    </source>
</evidence>
<comment type="subcellular location">
    <subcellularLocation>
        <location evidence="1">Cell membrane</location>
        <topology evidence="1">Multi-pass membrane protein</topology>
    </subcellularLocation>
</comment>
<dbReference type="InterPro" id="IPR050545">
    <property type="entry name" value="Mycobact_MmpL"/>
</dbReference>
<dbReference type="AlphaFoldDB" id="A0A2A3YP24"/>
<feature type="transmembrane region" description="Helical" evidence="8">
    <location>
        <begin position="628"/>
        <end position="650"/>
    </location>
</feature>
<accession>A0A2A3YP24</accession>
<keyword evidence="11" id="KW-1185">Reference proteome</keyword>
<dbReference type="Pfam" id="PF03176">
    <property type="entry name" value="MMPL"/>
    <property type="match status" value="2"/>
</dbReference>
<feature type="transmembrane region" description="Helical" evidence="8">
    <location>
        <begin position="570"/>
        <end position="589"/>
    </location>
</feature>
<comment type="caution">
    <text evidence="10">The sequence shown here is derived from an EMBL/GenBank/DDBJ whole genome shotgun (WGS) entry which is preliminary data.</text>
</comment>
<dbReference type="EMBL" id="NRGR01000001">
    <property type="protein sequence ID" value="PCC41043.1"/>
    <property type="molecule type" value="Genomic_DNA"/>
</dbReference>
<feature type="transmembrane region" description="Helical" evidence="8">
    <location>
        <begin position="315"/>
        <end position="342"/>
    </location>
</feature>
<evidence type="ECO:0000256" key="3">
    <source>
        <dbReference type="ARBA" id="ARBA00022475"/>
    </source>
</evidence>
<feature type="transmembrane region" description="Helical" evidence="8">
    <location>
        <begin position="670"/>
        <end position="698"/>
    </location>
</feature>
<evidence type="ECO:0000259" key="9">
    <source>
        <dbReference type="PROSITE" id="PS50156"/>
    </source>
</evidence>
<reference evidence="10 11" key="1">
    <citation type="journal article" date="2017" name="Elife">
        <title>Extensive horizontal gene transfer in cheese-associated bacteria.</title>
        <authorList>
            <person name="Bonham K.S."/>
            <person name="Wolfe B.E."/>
            <person name="Dutton R.J."/>
        </authorList>
    </citation>
    <scope>NUCLEOTIDE SEQUENCE [LARGE SCALE GENOMIC DNA]</scope>
    <source>
        <strain evidence="10 11">341_9</strain>
    </source>
</reference>
<name>A0A2A3YP24_9MICO</name>
<dbReference type="PANTHER" id="PTHR33406">
    <property type="entry name" value="MEMBRANE PROTEIN MJ1562-RELATED"/>
    <property type="match status" value="1"/>
</dbReference>
<sequence length="741" mass="75589">MTLSSADSPSGPLGRIGSRIAGALTGRRSAWVMLAVFVALLLAMAGGLRGAGPAAGMDALPDSSESSRAAAIADTMEGNRYQPVFAVITREDGTALTADDKAAIETLGENLAEVSGRDAVGPMPAEDGEADLVMTTVDSEADNDAMDAMITDLRDAAAETAPEQLSVSVTGGPAVGSDIRGAFSGANFKLLAVTIAVVAVLLLLTYRSPILWLIPLSIVALADGAAGALTSMLGEQFALAFDAGVISVLVFGAGTNYALLLISRYREELHAHEDHRAALRTAWVRTAPAIIASNVTVVLALLTLLAAVMPATRGLGIAAAAGLLVAVIAVLFPLTALLAVVGRQVFWPFVPKPETAGRIETAGVAETTETTGVAATVGIADTQAGAETGESAESIKSASGRRDDAEHGPFATVARIVTKRPLFAAVISLVLMGVLATGLIGTRVGLSQDEQFASANESSTGFAAMAEHYGAGESAPHQIVVREDMSGGTDAALAAVEDVPGIDRASVTGTTPDGWAVLSAVGTAEPESPAAIDEAEGLRNTLHDLSGADALVGGTTASAMDVRADSTRDLLVVAPMILAVVLLVLIGLLRAVVAPLVLLTVNVASSVAAIGLGLWAGRLLFDIPALDVTVPLLAFLFLVALGVDYTIFLVHRARHESAEHGTKQGMVRAVGSTGVVITSAGVVLAAVFAALGVLPLVVLGQLGLIVGLGVLLDTLLVRTVLVPALFALIGDRMWWPSKPTA</sequence>
<keyword evidence="4 8" id="KW-0812">Transmembrane</keyword>
<feature type="transmembrane region" description="Helical" evidence="8">
    <location>
        <begin position="704"/>
        <end position="729"/>
    </location>
</feature>
<evidence type="ECO:0000256" key="2">
    <source>
        <dbReference type="ARBA" id="ARBA00010157"/>
    </source>
</evidence>
<gene>
    <name evidence="10" type="ORF">CIK66_00275</name>
</gene>
<organism evidence="10 11">
    <name type="scientific">Brachybacterium alimentarium</name>
    <dbReference type="NCBI Taxonomy" id="47845"/>
    <lineage>
        <taxon>Bacteria</taxon>
        <taxon>Bacillati</taxon>
        <taxon>Actinomycetota</taxon>
        <taxon>Actinomycetes</taxon>
        <taxon>Micrococcales</taxon>
        <taxon>Dermabacteraceae</taxon>
        <taxon>Brachybacterium</taxon>
    </lineage>
</organism>
<keyword evidence="6 8" id="KW-0472">Membrane</keyword>
<dbReference type="PANTHER" id="PTHR33406:SF6">
    <property type="entry name" value="MEMBRANE PROTEIN YDGH-RELATED"/>
    <property type="match status" value="1"/>
</dbReference>
<feature type="region of interest" description="Disordered" evidence="7">
    <location>
        <begin position="385"/>
        <end position="405"/>
    </location>
</feature>
<evidence type="ECO:0000313" key="10">
    <source>
        <dbReference type="EMBL" id="PCC41043.1"/>
    </source>
</evidence>
<feature type="transmembrane region" description="Helical" evidence="8">
    <location>
        <begin position="283"/>
        <end position="309"/>
    </location>
</feature>
<dbReference type="Proteomes" id="UP000218598">
    <property type="component" value="Unassembled WGS sequence"/>
</dbReference>
<evidence type="ECO:0000256" key="1">
    <source>
        <dbReference type="ARBA" id="ARBA00004651"/>
    </source>
</evidence>
<comment type="similarity">
    <text evidence="2">Belongs to the resistance-nodulation-cell division (RND) (TC 2.A.6) family. MmpL subfamily.</text>
</comment>
<feature type="transmembrane region" description="Helical" evidence="8">
    <location>
        <begin position="239"/>
        <end position="262"/>
    </location>
</feature>
<evidence type="ECO:0000256" key="5">
    <source>
        <dbReference type="ARBA" id="ARBA00022989"/>
    </source>
</evidence>
<dbReference type="Gene3D" id="1.20.1640.10">
    <property type="entry name" value="Multidrug efflux transporter AcrB transmembrane domain"/>
    <property type="match status" value="2"/>
</dbReference>
<dbReference type="GO" id="GO:0005886">
    <property type="term" value="C:plasma membrane"/>
    <property type="evidence" value="ECO:0007669"/>
    <property type="project" value="UniProtKB-SubCell"/>
</dbReference>
<evidence type="ECO:0000256" key="7">
    <source>
        <dbReference type="SAM" id="MobiDB-lite"/>
    </source>
</evidence>
<dbReference type="InterPro" id="IPR000731">
    <property type="entry name" value="SSD"/>
</dbReference>
<feature type="domain" description="SSD" evidence="9">
    <location>
        <begin position="599"/>
        <end position="727"/>
    </location>
</feature>
<feature type="domain" description="SSD" evidence="9">
    <location>
        <begin position="211"/>
        <end position="340"/>
    </location>
</feature>
<feature type="transmembrane region" description="Helical" evidence="8">
    <location>
        <begin position="422"/>
        <end position="441"/>
    </location>
</feature>
<feature type="transmembrane region" description="Helical" evidence="8">
    <location>
        <begin position="596"/>
        <end position="616"/>
    </location>
</feature>
<dbReference type="PROSITE" id="PS50156">
    <property type="entry name" value="SSD"/>
    <property type="match status" value="2"/>
</dbReference>
<protein>
    <recommendedName>
        <fullName evidence="9">SSD domain-containing protein</fullName>
    </recommendedName>
</protein>
<feature type="transmembrane region" description="Helical" evidence="8">
    <location>
        <begin position="29"/>
        <end position="48"/>
    </location>
</feature>
<evidence type="ECO:0000256" key="6">
    <source>
        <dbReference type="ARBA" id="ARBA00023136"/>
    </source>
</evidence>
<feature type="transmembrane region" description="Helical" evidence="8">
    <location>
        <begin position="211"/>
        <end position="233"/>
    </location>
</feature>
<dbReference type="InterPro" id="IPR004869">
    <property type="entry name" value="MMPL_dom"/>
</dbReference>
<keyword evidence="5 8" id="KW-1133">Transmembrane helix</keyword>
<feature type="transmembrane region" description="Helical" evidence="8">
    <location>
        <begin position="186"/>
        <end position="204"/>
    </location>
</feature>
<proteinExistence type="inferred from homology"/>
<keyword evidence="3" id="KW-1003">Cell membrane</keyword>
<dbReference type="SUPFAM" id="SSF82866">
    <property type="entry name" value="Multidrug efflux transporter AcrB transmembrane domain"/>
    <property type="match status" value="2"/>
</dbReference>
<evidence type="ECO:0000313" key="11">
    <source>
        <dbReference type="Proteomes" id="UP000218598"/>
    </source>
</evidence>